<dbReference type="KEGG" id="pah:Poras_0198"/>
<feature type="domain" description="DDH" evidence="1">
    <location>
        <begin position="25"/>
        <end position="188"/>
    </location>
</feature>
<gene>
    <name evidence="3" type="ordered locus">Poras_0198</name>
</gene>
<dbReference type="EMBL" id="CP002689">
    <property type="protein sequence ID" value="AEE12152.1"/>
    <property type="molecule type" value="Genomic_DNA"/>
</dbReference>
<name>F4KLW4_PORAD</name>
<dbReference type="Gene3D" id="3.90.1640.10">
    <property type="entry name" value="inorganic pyrophosphatase (n-terminal core)"/>
    <property type="match status" value="1"/>
</dbReference>
<dbReference type="AlphaFoldDB" id="F4KLW4"/>
<evidence type="ECO:0000259" key="1">
    <source>
        <dbReference type="Pfam" id="PF01368"/>
    </source>
</evidence>
<organism evidence="3 4">
    <name type="scientific">Porphyromonas asaccharolytica (strain ATCC 25260 / DSM 20707 / BCRC 10618 / CCUG 7834 / JCM 6326 / LMG 13178 / VPI 4198 / B440)</name>
    <name type="common">Bacteroides asaccharolyticus</name>
    <dbReference type="NCBI Taxonomy" id="879243"/>
    <lineage>
        <taxon>Bacteria</taxon>
        <taxon>Pseudomonadati</taxon>
        <taxon>Bacteroidota</taxon>
        <taxon>Bacteroidia</taxon>
        <taxon>Bacteroidales</taxon>
        <taxon>Porphyromonadaceae</taxon>
        <taxon>Porphyromonas</taxon>
    </lineage>
</organism>
<evidence type="ECO:0000259" key="2">
    <source>
        <dbReference type="Pfam" id="PF02272"/>
    </source>
</evidence>
<evidence type="ECO:0000313" key="3">
    <source>
        <dbReference type="EMBL" id="AEE12152.1"/>
    </source>
</evidence>
<accession>F4KLW4</accession>
<proteinExistence type="predicted"/>
<dbReference type="Pfam" id="PF02272">
    <property type="entry name" value="DHHA1"/>
    <property type="match status" value="1"/>
</dbReference>
<dbReference type="SUPFAM" id="SSF64182">
    <property type="entry name" value="DHH phosphoesterases"/>
    <property type="match status" value="1"/>
</dbReference>
<dbReference type="RefSeq" id="WP_013759840.1">
    <property type="nucleotide sequence ID" value="NC_015501.1"/>
</dbReference>
<dbReference type="PANTHER" id="PTHR47618:SF1">
    <property type="entry name" value="BIFUNCTIONAL OLIGORIBONUCLEASE AND PAP PHOSPHATASE NRNA"/>
    <property type="match status" value="1"/>
</dbReference>
<dbReference type="InterPro" id="IPR001667">
    <property type="entry name" value="DDH_dom"/>
</dbReference>
<dbReference type="InterPro" id="IPR038763">
    <property type="entry name" value="DHH_sf"/>
</dbReference>
<keyword evidence="4" id="KW-1185">Reference proteome</keyword>
<dbReference type="STRING" id="879243.Poras_0198"/>
<feature type="domain" description="DHHA1" evidence="2">
    <location>
        <begin position="258"/>
        <end position="348"/>
    </location>
</feature>
<dbReference type="Pfam" id="PF01368">
    <property type="entry name" value="DHH"/>
    <property type="match status" value="1"/>
</dbReference>
<protein>
    <submittedName>
        <fullName evidence="3">Phosphoesterase RecJ domain protein</fullName>
    </submittedName>
</protein>
<dbReference type="Proteomes" id="UP000006545">
    <property type="component" value="Chromosome"/>
</dbReference>
<reference evidence="4" key="1">
    <citation type="submission" date="2011-04" db="EMBL/GenBank/DDBJ databases">
        <title>The complete genome of Porphyromonas asaccharolytica DSM 20707.</title>
        <authorList>
            <person name="Lucas S."/>
            <person name="Han J."/>
            <person name="Lapidus A."/>
            <person name="Bruce D."/>
            <person name="Goodwin L."/>
            <person name="Pitluck S."/>
            <person name="Peters L."/>
            <person name="Kyrpides N."/>
            <person name="Mavromatis K."/>
            <person name="Ivanova N."/>
            <person name="Ovchinnikova G."/>
            <person name="Pagani I."/>
            <person name="Lu M."/>
            <person name="Detter J.C."/>
            <person name="Tapia R."/>
            <person name="Han C."/>
            <person name="Land M."/>
            <person name="Hauser L."/>
            <person name="Markowitz V."/>
            <person name="Cheng J.-F."/>
            <person name="Hugenholtz P."/>
            <person name="Woyke T."/>
            <person name="Wu D."/>
            <person name="Gronow S."/>
            <person name="Wellnitz S."/>
            <person name="Brambilla E."/>
            <person name="Klenk H.-P."/>
            <person name="Eisen J.A."/>
        </authorList>
    </citation>
    <scope>NUCLEOTIDE SEQUENCE [LARGE SCALE GENOMIC DNA]</scope>
    <source>
        <strain evidence="4">ATCC 25260 / DSM 20707 / VPI 4198</strain>
    </source>
</reference>
<dbReference type="OrthoDB" id="9803668at2"/>
<evidence type="ECO:0000313" key="4">
    <source>
        <dbReference type="Proteomes" id="UP000006545"/>
    </source>
</evidence>
<dbReference type="HOGENOM" id="CLU_039720_0_0_10"/>
<dbReference type="eggNOG" id="COG0618">
    <property type="taxonomic scope" value="Bacteria"/>
</dbReference>
<dbReference type="InterPro" id="IPR051319">
    <property type="entry name" value="Oligoribo/pAp-PDE_c-di-AMP_PDE"/>
</dbReference>
<sequence length="362" mass="39489">MSQLSNRPLSDTLELTSLGSEGERRVVIVGHKSPDGDCIGSALALRSYLLARGADEVSIMVVGRVPDNLLWLPGAETIHQLSPQSDLEPIRQILAQARLLLLVDFNHLGRIGNPLEGLVAEIVGKPEVRSVMIDHHPEPEMGLVDEIYSDTSACATGFLIAELLGGSESRELELYGGADMATCLLAATYTDTGLLRHGAITPKLFRTIAHLLEVGARHEEIVLRIFKSDKLNRQRLLGYIINERTTYDLDLGVAVFTLRQEDFDRFGIEPGDTEGLVNVPLDVAGIRAVAFLREQRDPDEPVKISFRSQGNLPVNEVASKLFDGGGHLNAAGAEYQGTLTDALALVWQGLRQLVQDYPGGRD</sequence>
<dbReference type="GO" id="GO:0003676">
    <property type="term" value="F:nucleic acid binding"/>
    <property type="evidence" value="ECO:0007669"/>
    <property type="project" value="InterPro"/>
</dbReference>
<dbReference type="PANTHER" id="PTHR47618">
    <property type="entry name" value="BIFUNCTIONAL OLIGORIBONUCLEASE AND PAP PHOSPHATASE NRNA"/>
    <property type="match status" value="1"/>
</dbReference>
<dbReference type="Gene3D" id="3.10.310.30">
    <property type="match status" value="1"/>
</dbReference>
<dbReference type="InterPro" id="IPR003156">
    <property type="entry name" value="DHHA1_dom"/>
</dbReference>